<dbReference type="InterPro" id="IPR014710">
    <property type="entry name" value="RmlC-like_jellyroll"/>
</dbReference>
<dbReference type="PROSITE" id="PS00041">
    <property type="entry name" value="HTH_ARAC_FAMILY_1"/>
    <property type="match status" value="1"/>
</dbReference>
<evidence type="ECO:0000313" key="5">
    <source>
        <dbReference type="EMBL" id="SHJ69608.1"/>
    </source>
</evidence>
<dbReference type="PROSITE" id="PS01124">
    <property type="entry name" value="HTH_ARAC_FAMILY_2"/>
    <property type="match status" value="1"/>
</dbReference>
<accession>A0A1M6LEP0</accession>
<dbReference type="InterPro" id="IPR003313">
    <property type="entry name" value="AraC-bd"/>
</dbReference>
<sequence length="303" mass="36065">MENEKNSYMYKKFHFDNVFWDVPKKYDSIILYQVGDVSCQSGYKCEEHKQICYEISYIESGKGYFYTNGKRYDVKQGNIFINLPGEMHKIEADKIDPFRYLYIGFIFNNDIGLEDEMNHIKKMMDNTSVVPLKEDRVKISQPFFSLLSEIKDINEYSHVMTKSYIYQIIILMYRNYFSNWEYEYEFQEDMGTAKSMIYNVINYIDNNLTRIVELKDISEALGYSYPYLSHTFSEETGLTLHGYYAQKRLQKAMEFLIEGKKSITQIAYALNFQSIHSFSRTFKKEIGVSPSEYQKLHEYNKNI</sequence>
<name>A0A1M6LEP0_9CLOT</name>
<dbReference type="InterPro" id="IPR018060">
    <property type="entry name" value="HTH_AraC"/>
</dbReference>
<dbReference type="GO" id="GO:0043565">
    <property type="term" value="F:sequence-specific DNA binding"/>
    <property type="evidence" value="ECO:0007669"/>
    <property type="project" value="InterPro"/>
</dbReference>
<keyword evidence="2" id="KW-0238">DNA-binding</keyword>
<dbReference type="InterPro" id="IPR020449">
    <property type="entry name" value="Tscrpt_reg_AraC-type_HTH"/>
</dbReference>
<dbReference type="Pfam" id="PF12833">
    <property type="entry name" value="HTH_18"/>
    <property type="match status" value="1"/>
</dbReference>
<dbReference type="PRINTS" id="PR00032">
    <property type="entry name" value="HTHARAC"/>
</dbReference>
<dbReference type="RefSeq" id="WP_073009960.1">
    <property type="nucleotide sequence ID" value="NZ_FQZO01000007.1"/>
</dbReference>
<gene>
    <name evidence="5" type="ORF">SAMN05444401_3609</name>
</gene>
<evidence type="ECO:0000256" key="2">
    <source>
        <dbReference type="ARBA" id="ARBA00023125"/>
    </source>
</evidence>
<feature type="domain" description="HTH araC/xylS-type" evidence="4">
    <location>
        <begin position="198"/>
        <end position="296"/>
    </location>
</feature>
<keyword evidence="3" id="KW-0804">Transcription</keyword>
<dbReference type="OrthoDB" id="625043at2"/>
<dbReference type="EMBL" id="FQZO01000007">
    <property type="protein sequence ID" value="SHJ69608.1"/>
    <property type="molecule type" value="Genomic_DNA"/>
</dbReference>
<dbReference type="Pfam" id="PF02311">
    <property type="entry name" value="AraC_binding"/>
    <property type="match status" value="1"/>
</dbReference>
<dbReference type="GO" id="GO:0003700">
    <property type="term" value="F:DNA-binding transcription factor activity"/>
    <property type="evidence" value="ECO:0007669"/>
    <property type="project" value="InterPro"/>
</dbReference>
<evidence type="ECO:0000259" key="4">
    <source>
        <dbReference type="PROSITE" id="PS01124"/>
    </source>
</evidence>
<protein>
    <submittedName>
        <fullName evidence="5">Transcriptional regulator, AraC family</fullName>
    </submittedName>
</protein>
<evidence type="ECO:0000256" key="1">
    <source>
        <dbReference type="ARBA" id="ARBA00023015"/>
    </source>
</evidence>
<keyword evidence="6" id="KW-1185">Reference proteome</keyword>
<dbReference type="Gene3D" id="2.60.120.10">
    <property type="entry name" value="Jelly Rolls"/>
    <property type="match status" value="1"/>
</dbReference>
<dbReference type="AlphaFoldDB" id="A0A1M6LEP0"/>
<proteinExistence type="predicted"/>
<evidence type="ECO:0000313" key="6">
    <source>
        <dbReference type="Proteomes" id="UP000184080"/>
    </source>
</evidence>
<reference evidence="5 6" key="1">
    <citation type="submission" date="2016-11" db="EMBL/GenBank/DDBJ databases">
        <authorList>
            <person name="Jaros S."/>
            <person name="Januszkiewicz K."/>
            <person name="Wedrychowicz H."/>
        </authorList>
    </citation>
    <scope>NUCLEOTIDE SEQUENCE [LARGE SCALE GENOMIC DNA]</scope>
    <source>
        <strain evidence="5 6">DSM 21864</strain>
    </source>
</reference>
<dbReference type="STRING" id="1121298.SAMN05444401_3609"/>
<dbReference type="PANTHER" id="PTHR43280">
    <property type="entry name" value="ARAC-FAMILY TRANSCRIPTIONAL REGULATOR"/>
    <property type="match status" value="1"/>
</dbReference>
<dbReference type="Proteomes" id="UP000184080">
    <property type="component" value="Unassembled WGS sequence"/>
</dbReference>
<keyword evidence="1" id="KW-0805">Transcription regulation</keyword>
<dbReference type="PANTHER" id="PTHR43280:SF28">
    <property type="entry name" value="HTH-TYPE TRANSCRIPTIONAL ACTIVATOR RHAS"/>
    <property type="match status" value="1"/>
</dbReference>
<dbReference type="InterPro" id="IPR018062">
    <property type="entry name" value="HTH_AraC-typ_CS"/>
</dbReference>
<dbReference type="InterPro" id="IPR037923">
    <property type="entry name" value="HTH-like"/>
</dbReference>
<organism evidence="5 6">
    <name type="scientific">Clostridium amylolyticum</name>
    <dbReference type="NCBI Taxonomy" id="1121298"/>
    <lineage>
        <taxon>Bacteria</taxon>
        <taxon>Bacillati</taxon>
        <taxon>Bacillota</taxon>
        <taxon>Clostridia</taxon>
        <taxon>Eubacteriales</taxon>
        <taxon>Clostridiaceae</taxon>
        <taxon>Clostridium</taxon>
    </lineage>
</organism>
<dbReference type="SUPFAM" id="SSF46689">
    <property type="entry name" value="Homeodomain-like"/>
    <property type="match status" value="2"/>
</dbReference>
<dbReference type="SUPFAM" id="SSF51215">
    <property type="entry name" value="Regulatory protein AraC"/>
    <property type="match status" value="1"/>
</dbReference>
<evidence type="ECO:0000256" key="3">
    <source>
        <dbReference type="ARBA" id="ARBA00023163"/>
    </source>
</evidence>
<dbReference type="InterPro" id="IPR009057">
    <property type="entry name" value="Homeodomain-like_sf"/>
</dbReference>
<dbReference type="Gene3D" id="1.10.10.60">
    <property type="entry name" value="Homeodomain-like"/>
    <property type="match status" value="2"/>
</dbReference>
<dbReference type="SMART" id="SM00342">
    <property type="entry name" value="HTH_ARAC"/>
    <property type="match status" value="1"/>
</dbReference>